<dbReference type="EMBL" id="BOOW01000038">
    <property type="protein sequence ID" value="GII95783.1"/>
    <property type="molecule type" value="Genomic_DNA"/>
</dbReference>
<proteinExistence type="predicted"/>
<dbReference type="RefSeq" id="WP_204030819.1">
    <property type="nucleotide sequence ID" value="NZ_BOOW01000038.1"/>
</dbReference>
<evidence type="ECO:0000313" key="2">
    <source>
        <dbReference type="EMBL" id="GII95783.1"/>
    </source>
</evidence>
<dbReference type="Gene3D" id="3.50.30.10">
    <property type="entry name" value="Phosphohistidine domain"/>
    <property type="match status" value="1"/>
</dbReference>
<dbReference type="GO" id="GO:0016301">
    <property type="term" value="F:kinase activity"/>
    <property type="evidence" value="ECO:0007669"/>
    <property type="project" value="InterPro"/>
</dbReference>
<organism evidence="2 3">
    <name type="scientific">Sinosporangium siamense</name>
    <dbReference type="NCBI Taxonomy" id="1367973"/>
    <lineage>
        <taxon>Bacteria</taxon>
        <taxon>Bacillati</taxon>
        <taxon>Actinomycetota</taxon>
        <taxon>Actinomycetes</taxon>
        <taxon>Streptosporangiales</taxon>
        <taxon>Streptosporangiaceae</taxon>
        <taxon>Sinosporangium</taxon>
    </lineage>
</organism>
<dbReference type="PANTHER" id="PTHR43615:SF1">
    <property type="entry name" value="PPDK_N DOMAIN-CONTAINING PROTEIN"/>
    <property type="match status" value="1"/>
</dbReference>
<accession>A0A919RLH9</accession>
<name>A0A919RLH9_9ACTN</name>
<protein>
    <submittedName>
        <fullName evidence="2">Phosphoenolpyruvate synthase</fullName>
    </submittedName>
</protein>
<comment type="caution">
    <text evidence="2">The sequence shown here is derived from an EMBL/GenBank/DDBJ whole genome shotgun (WGS) entry which is preliminary data.</text>
</comment>
<dbReference type="InterPro" id="IPR051549">
    <property type="entry name" value="PEP_Utilizing_Enz"/>
</dbReference>
<sequence>MSDALVLKFHDIPDAGAGMLALVGGKAANLGILTRAGFPVPPGLCITTEAYRRIAELAGLDEVIEALARVSATDLPTLNQLAQKARGLVEAVPVPEDIATAVRANVHGPVAVRSSATAEDLPHASFAGQQDTFLNVVGPDAVLEAVRRCWASLWTDRAVTYRTANGIDHSAVRLAVVIQDMVHAEIAGVMFTANPVTGTRTQAVIDAASGLGEAVVSGEVNPDHFVVDKPSGRVKERSLGDKLVTIRSLAGGGTERTSAGSPGSAEAKPCITDAQLAALARLGANVEKRYGAPQDIEWAIDADGTLWLTQTRPITTLFPLPPNAPDNDLRVYFCASVAQGLQRPLTPMGISAFRLISSTPARLIGIPVPDPMKGAPIFTEAGDRLFVDITGIMRSHVGREILPRLLDVMEARTARILRGLFPDPRLSLTLRSPLPFLRRITRIALTIGLPALAVQALLNPATAHRNAARVEAALRVRLAPPDEATPAQRLKHAEHALGAGVLTVPKIAPSAIVGFAMLGLANWLLKNIAKPGEIQTVLRGVPHNVTTEMDLALWQLAEDIRKHPQAMKLMLETSVSTLAERYREGSLPPAVADGLASFLRKYGHRAVAEIDLGLPRWSEEPDHIIGVLANYLRLTDPDAAPDVQFARGATEARRTIKDLSRRAGGLRGGLVRFALGRARALVGLRELPKFLMVTVLGVAREQIRLIGVDFAKRGLISKADDVFFLTLPDIRAAVAEPDTAPDLRSLVTTRRESYERELGRRHTPRILLSDGTEPEAVADAHMVAVAGALTGTSASAGTVTGVARVILDPTGAYLEPGEILVCPSTDPGWTPLFLTAGGLVMEMGGANSHGAVVAREYGIPAVVGATGATEHITTGQLITVDGTSGVVLTAQET</sequence>
<evidence type="ECO:0000259" key="1">
    <source>
        <dbReference type="PROSITE" id="PS50206"/>
    </source>
</evidence>
<dbReference type="Gene3D" id="3.30.470.20">
    <property type="entry name" value="ATP-grasp fold, B domain"/>
    <property type="match status" value="1"/>
</dbReference>
<dbReference type="GO" id="GO:0005524">
    <property type="term" value="F:ATP binding"/>
    <property type="evidence" value="ECO:0007669"/>
    <property type="project" value="InterPro"/>
</dbReference>
<dbReference type="SUPFAM" id="SSF52009">
    <property type="entry name" value="Phosphohistidine domain"/>
    <property type="match status" value="1"/>
</dbReference>
<evidence type="ECO:0000313" key="3">
    <source>
        <dbReference type="Proteomes" id="UP000606172"/>
    </source>
</evidence>
<dbReference type="InterPro" id="IPR008279">
    <property type="entry name" value="PEP-util_enz_mobile_dom"/>
</dbReference>
<dbReference type="SUPFAM" id="SSF56059">
    <property type="entry name" value="Glutathione synthetase ATP-binding domain-like"/>
    <property type="match status" value="1"/>
</dbReference>
<dbReference type="Proteomes" id="UP000606172">
    <property type="component" value="Unassembled WGS sequence"/>
</dbReference>
<dbReference type="PROSITE" id="PS50206">
    <property type="entry name" value="RHODANESE_3"/>
    <property type="match status" value="1"/>
</dbReference>
<dbReference type="InterPro" id="IPR036637">
    <property type="entry name" value="Phosphohistidine_dom_sf"/>
</dbReference>
<dbReference type="AlphaFoldDB" id="A0A919RLH9"/>
<feature type="domain" description="Rhodanese" evidence="1">
    <location>
        <begin position="596"/>
        <end position="626"/>
    </location>
</feature>
<dbReference type="InterPro" id="IPR002192">
    <property type="entry name" value="PPDK_AMP/ATP-bd"/>
</dbReference>
<gene>
    <name evidence="2" type="ORF">Ssi02_60140</name>
</gene>
<keyword evidence="3" id="KW-1185">Reference proteome</keyword>
<dbReference type="InterPro" id="IPR013815">
    <property type="entry name" value="ATP_grasp_subdomain_1"/>
</dbReference>
<dbReference type="Pfam" id="PF01326">
    <property type="entry name" value="PPDK_N"/>
    <property type="match status" value="1"/>
</dbReference>
<dbReference type="PANTHER" id="PTHR43615">
    <property type="entry name" value="PHOSPHOENOLPYRUVATE SYNTHASE-RELATED"/>
    <property type="match status" value="1"/>
</dbReference>
<dbReference type="Gene3D" id="3.30.1490.20">
    <property type="entry name" value="ATP-grasp fold, A domain"/>
    <property type="match status" value="1"/>
</dbReference>
<dbReference type="InterPro" id="IPR001763">
    <property type="entry name" value="Rhodanese-like_dom"/>
</dbReference>
<dbReference type="Pfam" id="PF00391">
    <property type="entry name" value="PEP-utilizers"/>
    <property type="match status" value="1"/>
</dbReference>
<reference evidence="2" key="1">
    <citation type="submission" date="2021-01" db="EMBL/GenBank/DDBJ databases">
        <title>Whole genome shotgun sequence of Sinosporangium siamense NBRC 109515.</title>
        <authorList>
            <person name="Komaki H."/>
            <person name="Tamura T."/>
        </authorList>
    </citation>
    <scope>NUCLEOTIDE SEQUENCE</scope>
    <source>
        <strain evidence="2">NBRC 109515</strain>
    </source>
</reference>